<dbReference type="EMBL" id="UYRW01006440">
    <property type="protein sequence ID" value="VDM94430.1"/>
    <property type="molecule type" value="Genomic_DNA"/>
</dbReference>
<dbReference type="AlphaFoldDB" id="A0A182ERD7"/>
<keyword evidence="1" id="KW-0472">Membrane</keyword>
<sequence length="117" mass="13729">MSTNILSHILVIILCVNLISITCREISDVNTIRKRDRRQFYGDGGFASISVPFFQFTWGSHHNGWYGPGPGYYGYGRNFFGPRFAVRRRFWRRRWQNWDGFHESFGGHEFRDGFGGL</sequence>
<keyword evidence="1" id="KW-1133">Transmembrane helix</keyword>
<accession>A0A182ERD7</accession>
<reference evidence="2 3" key="2">
    <citation type="submission" date="2018-08" db="EMBL/GenBank/DDBJ databases">
        <authorList>
            <person name="Laetsch R D."/>
            <person name="Stevens L."/>
            <person name="Kumar S."/>
            <person name="Blaxter L. M."/>
        </authorList>
    </citation>
    <scope>NUCLEOTIDE SEQUENCE [LARGE SCALE GENOMIC DNA]</scope>
</reference>
<dbReference type="WBParaSite" id="nOo.2.0.1.t10703-RA">
    <property type="protein sequence ID" value="nOo.2.0.1.t10703-RA"/>
    <property type="gene ID" value="nOo.2.0.1.g10703"/>
</dbReference>
<evidence type="ECO:0000313" key="3">
    <source>
        <dbReference type="Proteomes" id="UP000271087"/>
    </source>
</evidence>
<dbReference type="Proteomes" id="UP000271087">
    <property type="component" value="Unassembled WGS sequence"/>
</dbReference>
<keyword evidence="3" id="KW-1185">Reference proteome</keyword>
<evidence type="ECO:0000313" key="2">
    <source>
        <dbReference type="EMBL" id="VDM94430.1"/>
    </source>
</evidence>
<keyword evidence="1" id="KW-0812">Transmembrane</keyword>
<proteinExistence type="predicted"/>
<evidence type="ECO:0000256" key="1">
    <source>
        <dbReference type="SAM" id="Phobius"/>
    </source>
</evidence>
<protein>
    <submittedName>
        <fullName evidence="2 4">Uncharacterized protein</fullName>
    </submittedName>
</protein>
<gene>
    <name evidence="2" type="ORF">NOO_LOCUS10703</name>
</gene>
<dbReference type="OrthoDB" id="10437493at2759"/>
<evidence type="ECO:0000313" key="4">
    <source>
        <dbReference type="WBParaSite" id="nOo.2.0.1.t10703-RA"/>
    </source>
</evidence>
<name>A0A182ERD7_ONCOC</name>
<feature type="transmembrane region" description="Helical" evidence="1">
    <location>
        <begin position="6"/>
        <end position="27"/>
    </location>
</feature>
<reference evidence="4" key="1">
    <citation type="submission" date="2016-06" db="UniProtKB">
        <authorList>
            <consortium name="WormBaseParasite"/>
        </authorList>
    </citation>
    <scope>IDENTIFICATION</scope>
</reference>
<organism evidence="4">
    <name type="scientific">Onchocerca ochengi</name>
    <name type="common">Filarial nematode worm</name>
    <dbReference type="NCBI Taxonomy" id="42157"/>
    <lineage>
        <taxon>Eukaryota</taxon>
        <taxon>Metazoa</taxon>
        <taxon>Ecdysozoa</taxon>
        <taxon>Nematoda</taxon>
        <taxon>Chromadorea</taxon>
        <taxon>Rhabditida</taxon>
        <taxon>Spirurina</taxon>
        <taxon>Spiruromorpha</taxon>
        <taxon>Filarioidea</taxon>
        <taxon>Onchocercidae</taxon>
        <taxon>Onchocerca</taxon>
    </lineage>
</organism>